<reference evidence="1" key="1">
    <citation type="submission" date="2021-07" db="EMBL/GenBank/DDBJ databases">
        <title>Elsinoe batatas strain:CRI-CJ2 Genome sequencing and assembly.</title>
        <authorList>
            <person name="Huang L."/>
        </authorList>
    </citation>
    <scope>NUCLEOTIDE SEQUENCE</scope>
    <source>
        <strain evidence="1">CRI-CJ2</strain>
    </source>
</reference>
<dbReference type="EMBL" id="JAESVG020000008">
    <property type="protein sequence ID" value="KAG8625174.1"/>
    <property type="molecule type" value="Genomic_DNA"/>
</dbReference>
<dbReference type="Proteomes" id="UP000809789">
    <property type="component" value="Unassembled WGS sequence"/>
</dbReference>
<gene>
    <name evidence="1" type="ORF">KVT40_006925</name>
</gene>
<evidence type="ECO:0000313" key="2">
    <source>
        <dbReference type="Proteomes" id="UP000809789"/>
    </source>
</evidence>
<name>A0A8K0KWF5_9PEZI</name>
<keyword evidence="2" id="KW-1185">Reference proteome</keyword>
<organism evidence="1 2">
    <name type="scientific">Elsinoe batatas</name>
    <dbReference type="NCBI Taxonomy" id="2601811"/>
    <lineage>
        <taxon>Eukaryota</taxon>
        <taxon>Fungi</taxon>
        <taxon>Dikarya</taxon>
        <taxon>Ascomycota</taxon>
        <taxon>Pezizomycotina</taxon>
        <taxon>Dothideomycetes</taxon>
        <taxon>Dothideomycetidae</taxon>
        <taxon>Myriangiales</taxon>
        <taxon>Elsinoaceae</taxon>
        <taxon>Elsinoe</taxon>
    </lineage>
</organism>
<comment type="caution">
    <text evidence="1">The sequence shown here is derived from an EMBL/GenBank/DDBJ whole genome shotgun (WGS) entry which is preliminary data.</text>
</comment>
<dbReference type="OrthoDB" id="5383867at2759"/>
<protein>
    <submittedName>
        <fullName evidence="1">Uncharacterized protein</fullName>
    </submittedName>
</protein>
<evidence type="ECO:0000313" key="1">
    <source>
        <dbReference type="EMBL" id="KAG8625174.1"/>
    </source>
</evidence>
<proteinExistence type="predicted"/>
<dbReference type="AlphaFoldDB" id="A0A8K0KWF5"/>
<sequence length="232" mass="27059">MALTPLQAERRPSILYRTEVWDERHPWFNKSFDEDGNMVSRNPQATLDRRTMRRHLDISNRQQTPLLSFSNSWDRAMARRRYYINDGASDVSIIAIWVDSSEEIYDAYDEARALGLPNFEQYLDEYLVHRAVAAYKYSILAVFRGIVPEADAQIVLPRYQSIIQVPGGLPLLIADWIRQEMYAHTGVFNDLKLYTFLCSLSRIPVQKEMRNGQVRLNCLEPYFPASWTFNAV</sequence>
<accession>A0A8K0KWF5</accession>